<keyword evidence="2" id="KW-1185">Reference proteome</keyword>
<protein>
    <submittedName>
        <fullName evidence="1">Uncharacterized protein</fullName>
    </submittedName>
</protein>
<dbReference type="AlphaFoldDB" id="A0A7J7KTF5"/>
<comment type="caution">
    <text evidence="1">The sequence shown here is derived from an EMBL/GenBank/DDBJ whole genome shotgun (WGS) entry which is preliminary data.</text>
</comment>
<reference evidence="1" key="1">
    <citation type="submission" date="2020-06" db="EMBL/GenBank/DDBJ databases">
        <title>Draft genome of Bugula neritina, a colonial animal packing powerful symbionts and potential medicines.</title>
        <authorList>
            <person name="Rayko M."/>
        </authorList>
    </citation>
    <scope>NUCLEOTIDE SEQUENCE [LARGE SCALE GENOMIC DNA]</scope>
    <source>
        <strain evidence="1">Kwan_BN1</strain>
    </source>
</reference>
<organism evidence="1 2">
    <name type="scientific">Bugula neritina</name>
    <name type="common">Brown bryozoan</name>
    <name type="synonym">Sertularia neritina</name>
    <dbReference type="NCBI Taxonomy" id="10212"/>
    <lineage>
        <taxon>Eukaryota</taxon>
        <taxon>Metazoa</taxon>
        <taxon>Spiralia</taxon>
        <taxon>Lophotrochozoa</taxon>
        <taxon>Bryozoa</taxon>
        <taxon>Gymnolaemata</taxon>
        <taxon>Cheilostomatida</taxon>
        <taxon>Flustrina</taxon>
        <taxon>Buguloidea</taxon>
        <taxon>Bugulidae</taxon>
        <taxon>Bugula</taxon>
    </lineage>
</organism>
<proteinExistence type="predicted"/>
<name>A0A7J7KTF5_BUGNE</name>
<accession>A0A7J7KTF5</accession>
<gene>
    <name evidence="1" type="ORF">EB796_000201</name>
</gene>
<dbReference type="EMBL" id="VXIV02000037">
    <property type="protein sequence ID" value="KAF6041486.1"/>
    <property type="molecule type" value="Genomic_DNA"/>
</dbReference>
<dbReference type="Proteomes" id="UP000593567">
    <property type="component" value="Unassembled WGS sequence"/>
</dbReference>
<sequence>MREEVGFYIGMDQQLVSYAIVECHAVDNASKVLCGGYIHPAMPYLWLDIINRTTTYMTHPRTLLKAFYHSSQLM</sequence>
<evidence type="ECO:0000313" key="2">
    <source>
        <dbReference type="Proteomes" id="UP000593567"/>
    </source>
</evidence>
<evidence type="ECO:0000313" key="1">
    <source>
        <dbReference type="EMBL" id="KAF6041486.1"/>
    </source>
</evidence>